<name>A0A1Q9E6N5_SYMMI</name>
<dbReference type="OrthoDB" id="77405at2759"/>
<evidence type="ECO:0000313" key="3">
    <source>
        <dbReference type="Proteomes" id="UP000186817"/>
    </source>
</evidence>
<dbReference type="Proteomes" id="UP000186817">
    <property type="component" value="Unassembled WGS sequence"/>
</dbReference>
<proteinExistence type="predicted"/>
<keyword evidence="3" id="KW-1185">Reference proteome</keyword>
<feature type="region of interest" description="Disordered" evidence="1">
    <location>
        <begin position="37"/>
        <end position="76"/>
    </location>
</feature>
<reference evidence="2 3" key="1">
    <citation type="submission" date="2016-02" db="EMBL/GenBank/DDBJ databases">
        <title>Genome analysis of coral dinoflagellate symbionts highlights evolutionary adaptations to a symbiotic lifestyle.</title>
        <authorList>
            <person name="Aranda M."/>
            <person name="Li Y."/>
            <person name="Liew Y.J."/>
            <person name="Baumgarten S."/>
            <person name="Simakov O."/>
            <person name="Wilson M."/>
            <person name="Piel J."/>
            <person name="Ashoor H."/>
            <person name="Bougouffa S."/>
            <person name="Bajic V.B."/>
            <person name="Ryu T."/>
            <person name="Ravasi T."/>
            <person name="Bayer T."/>
            <person name="Micklem G."/>
            <person name="Kim H."/>
            <person name="Bhak J."/>
            <person name="Lajeunesse T.C."/>
            <person name="Voolstra C.R."/>
        </authorList>
    </citation>
    <scope>NUCLEOTIDE SEQUENCE [LARGE SCALE GENOMIC DNA]</scope>
    <source>
        <strain evidence="2 3">CCMP2467</strain>
    </source>
</reference>
<evidence type="ECO:0000256" key="1">
    <source>
        <dbReference type="SAM" id="MobiDB-lite"/>
    </source>
</evidence>
<dbReference type="EMBL" id="LSRX01000247">
    <property type="protein sequence ID" value="OLQ03071.1"/>
    <property type="molecule type" value="Genomic_DNA"/>
</dbReference>
<comment type="caution">
    <text evidence="2">The sequence shown here is derived from an EMBL/GenBank/DDBJ whole genome shotgun (WGS) entry which is preliminary data.</text>
</comment>
<protein>
    <recommendedName>
        <fullName evidence="4">Peptide-methionine (S)-S-oxide reductase</fullName>
    </recommendedName>
</protein>
<dbReference type="AlphaFoldDB" id="A0A1Q9E6N5"/>
<gene>
    <name evidence="2" type="ORF">AK812_SmicGene14021</name>
</gene>
<accession>A0A1Q9E6N5</accession>
<evidence type="ECO:0008006" key="4">
    <source>
        <dbReference type="Google" id="ProtNLM"/>
    </source>
</evidence>
<sequence length="173" mass="19492">MTSAEWDARFLSAKVSFCLEQSLRSLAMTFAETQKDQHKGSLMNRRHSRKKADDQGLGNASASATRLPTRGNPLRTGDLVHLRGTGGGLTVTDEGYVVMRWAGDTADQKFVYGLRVCWVALRPLQYWAAELSHLHAAKDRGKLGRLHILEQQPWTNAEDYHQKYYKKNGCSVQ</sequence>
<evidence type="ECO:0000313" key="2">
    <source>
        <dbReference type="EMBL" id="OLQ03071.1"/>
    </source>
</evidence>
<organism evidence="2 3">
    <name type="scientific">Symbiodinium microadriaticum</name>
    <name type="common">Dinoflagellate</name>
    <name type="synonym">Zooxanthella microadriatica</name>
    <dbReference type="NCBI Taxonomy" id="2951"/>
    <lineage>
        <taxon>Eukaryota</taxon>
        <taxon>Sar</taxon>
        <taxon>Alveolata</taxon>
        <taxon>Dinophyceae</taxon>
        <taxon>Suessiales</taxon>
        <taxon>Symbiodiniaceae</taxon>
        <taxon>Symbiodinium</taxon>
    </lineage>
</organism>